<proteinExistence type="predicted"/>
<name>A0A956N7R8_UNCEI</name>
<dbReference type="CDD" id="cd00143">
    <property type="entry name" value="PP2Cc"/>
    <property type="match status" value="1"/>
</dbReference>
<dbReference type="EMBL" id="JAGQHS010000001">
    <property type="protein sequence ID" value="MCA9754202.1"/>
    <property type="molecule type" value="Genomic_DNA"/>
</dbReference>
<protein>
    <submittedName>
        <fullName evidence="2">Serine/threonine-protein phosphatase</fullName>
    </submittedName>
</protein>
<evidence type="ECO:0000259" key="1">
    <source>
        <dbReference type="PROSITE" id="PS51746"/>
    </source>
</evidence>
<sequence length="275" mass="29822">MKLNILHRSHVGRVRELNEDAYAIWRPPASSDADCALLAIADGMGGHPGGEIASRLAVEAVEKMVPTLVGKFPSELLTSSFQFASHQIKERATAEPEYGEMGTTLTCVWYQDGHAYVGHVGDTRLYWFREDRWVQVTVDHTMAQDLVDAGRLEPEEADEHPTSHVLTRCLGVCPRQSPDILHGSLALQDGDTLLLATDGLGKTVHDETLAEMIGKVGPEQACDWMIEAALAAGAPDNVTVILARAEGDAPFAPAYGGPKHQLDGSPARFSWDFGI</sequence>
<dbReference type="SMART" id="SM00331">
    <property type="entry name" value="PP2C_SIG"/>
    <property type="match status" value="1"/>
</dbReference>
<reference evidence="2" key="2">
    <citation type="journal article" date="2021" name="Microbiome">
        <title>Successional dynamics and alternative stable states in a saline activated sludge microbial community over 9 years.</title>
        <authorList>
            <person name="Wang Y."/>
            <person name="Ye J."/>
            <person name="Ju F."/>
            <person name="Liu L."/>
            <person name="Boyd J.A."/>
            <person name="Deng Y."/>
            <person name="Parks D.H."/>
            <person name="Jiang X."/>
            <person name="Yin X."/>
            <person name="Woodcroft B.J."/>
            <person name="Tyson G.W."/>
            <person name="Hugenholtz P."/>
            <person name="Polz M.F."/>
            <person name="Zhang T."/>
        </authorList>
    </citation>
    <scope>NUCLEOTIDE SEQUENCE</scope>
    <source>
        <strain evidence="2">HKST-UBA02</strain>
    </source>
</reference>
<dbReference type="Pfam" id="PF13672">
    <property type="entry name" value="PP2C_2"/>
    <property type="match status" value="1"/>
</dbReference>
<accession>A0A956N7R8</accession>
<dbReference type="InterPro" id="IPR036457">
    <property type="entry name" value="PPM-type-like_dom_sf"/>
</dbReference>
<reference evidence="2" key="1">
    <citation type="submission" date="2020-04" db="EMBL/GenBank/DDBJ databases">
        <authorList>
            <person name="Zhang T."/>
        </authorList>
    </citation>
    <scope>NUCLEOTIDE SEQUENCE</scope>
    <source>
        <strain evidence="2">HKST-UBA02</strain>
    </source>
</reference>
<dbReference type="InterPro" id="IPR001932">
    <property type="entry name" value="PPM-type_phosphatase-like_dom"/>
</dbReference>
<feature type="domain" description="PPM-type phosphatase" evidence="1">
    <location>
        <begin position="4"/>
        <end position="245"/>
    </location>
</feature>
<organism evidence="2 3">
    <name type="scientific">Eiseniibacteriota bacterium</name>
    <dbReference type="NCBI Taxonomy" id="2212470"/>
    <lineage>
        <taxon>Bacteria</taxon>
        <taxon>Candidatus Eiseniibacteriota</taxon>
    </lineage>
</organism>
<gene>
    <name evidence="2" type="ORF">KDA27_00250</name>
</gene>
<dbReference type="SUPFAM" id="SSF81606">
    <property type="entry name" value="PP2C-like"/>
    <property type="match status" value="1"/>
</dbReference>
<dbReference type="InterPro" id="IPR015655">
    <property type="entry name" value="PP2C"/>
</dbReference>
<dbReference type="PROSITE" id="PS51746">
    <property type="entry name" value="PPM_2"/>
    <property type="match status" value="1"/>
</dbReference>
<dbReference type="Gene3D" id="3.60.40.10">
    <property type="entry name" value="PPM-type phosphatase domain"/>
    <property type="match status" value="1"/>
</dbReference>
<evidence type="ECO:0000313" key="2">
    <source>
        <dbReference type="EMBL" id="MCA9754202.1"/>
    </source>
</evidence>
<dbReference type="Proteomes" id="UP000739538">
    <property type="component" value="Unassembled WGS sequence"/>
</dbReference>
<dbReference type="GO" id="GO:0004722">
    <property type="term" value="F:protein serine/threonine phosphatase activity"/>
    <property type="evidence" value="ECO:0007669"/>
    <property type="project" value="InterPro"/>
</dbReference>
<dbReference type="AlphaFoldDB" id="A0A956N7R8"/>
<dbReference type="SMART" id="SM00332">
    <property type="entry name" value="PP2Cc"/>
    <property type="match status" value="1"/>
</dbReference>
<evidence type="ECO:0000313" key="3">
    <source>
        <dbReference type="Proteomes" id="UP000739538"/>
    </source>
</evidence>
<dbReference type="PANTHER" id="PTHR47992">
    <property type="entry name" value="PROTEIN PHOSPHATASE"/>
    <property type="match status" value="1"/>
</dbReference>
<comment type="caution">
    <text evidence="2">The sequence shown here is derived from an EMBL/GenBank/DDBJ whole genome shotgun (WGS) entry which is preliminary data.</text>
</comment>